<sequence>MKDYTHEEIYTIVGKKDKTASITFKYNSDSSKRFGQFVTVVFLYTQKEREELDQLVKKSPFSKHGNLKVKYLAGNLSKKQIQELELEGINSSDISTIDYFVHDPKNTFHSKDKRTVKSLNIPIRTSSKGGDYDWIYGFQKKLVTDGIGLTPMGRCFYLAMKFYFEPDNLSEEEVQEIYPNGDLIMKEEVEWELFKIKYQREELSQEEKKKCALMFKKKQEESKIILNKYLNESGSSLKKLIANNIEQAAELLIKVEHFKDIKLNVMGSFPIYLDVERYLHVYMRHVEEMQVNKHFEHKDNFQWNEKDVTFVMQEVINQINDEVQEFFKLNPGKRYSRYGEQSIYFQGDYYTVHIEPTGRISTFHKNRKNS</sequence>
<proteinExistence type="predicted"/>
<dbReference type="Proteomes" id="UP000256980">
    <property type="component" value="Unassembled WGS sequence"/>
</dbReference>
<accession>A0A3D9H721</accession>
<evidence type="ECO:0000313" key="1">
    <source>
        <dbReference type="EMBL" id="RED45284.1"/>
    </source>
</evidence>
<dbReference type="OrthoDB" id="1394820at2"/>
<evidence type="ECO:0000313" key="2">
    <source>
        <dbReference type="Proteomes" id="UP000256980"/>
    </source>
</evidence>
<keyword evidence="2" id="KW-1185">Reference proteome</keyword>
<organism evidence="1 2">
    <name type="scientific">Winogradskyella eximia</name>
    <dbReference type="NCBI Taxonomy" id="262006"/>
    <lineage>
        <taxon>Bacteria</taxon>
        <taxon>Pseudomonadati</taxon>
        <taxon>Bacteroidota</taxon>
        <taxon>Flavobacteriia</taxon>
        <taxon>Flavobacteriales</taxon>
        <taxon>Flavobacteriaceae</taxon>
        <taxon>Winogradskyella</taxon>
    </lineage>
</organism>
<comment type="caution">
    <text evidence="1">The sequence shown here is derived from an EMBL/GenBank/DDBJ whole genome shotgun (WGS) entry which is preliminary data.</text>
</comment>
<gene>
    <name evidence="1" type="ORF">DFQ10_102152</name>
</gene>
<dbReference type="EMBL" id="QRDV01000002">
    <property type="protein sequence ID" value="RED45284.1"/>
    <property type="molecule type" value="Genomic_DNA"/>
</dbReference>
<reference evidence="1 2" key="1">
    <citation type="submission" date="2018-07" db="EMBL/GenBank/DDBJ databases">
        <title>Genomic Encyclopedia of Type Strains, Phase III (KMG-III): the genomes of soil and plant-associated and newly described type strains.</title>
        <authorList>
            <person name="Whitman W."/>
        </authorList>
    </citation>
    <scope>NUCLEOTIDE SEQUENCE [LARGE SCALE GENOMIC DNA]</scope>
    <source>
        <strain evidence="1 2">CECT 7946</strain>
    </source>
</reference>
<dbReference type="AlphaFoldDB" id="A0A3D9H721"/>
<dbReference type="RefSeq" id="WP_115816594.1">
    <property type="nucleotide sequence ID" value="NZ_QRDV01000002.1"/>
</dbReference>
<name>A0A3D9H721_9FLAO</name>
<protein>
    <submittedName>
        <fullName evidence="1">Uncharacterized protein</fullName>
    </submittedName>
</protein>